<evidence type="ECO:0000313" key="2">
    <source>
        <dbReference type="EMBL" id="KAL3624937.1"/>
    </source>
</evidence>
<sequence>MAAAIVRATSSVTRVRFEAPTTTTGAPAPQNLNPPAAATPLLSISSKPSWVVKSESNVRKERITKPDPPCVVCRGSGRVDCSDCNGRGRTIHIQLTMLPKGEWPKCADVVVEVVSGIAIDVLKRENIDI</sequence>
<feature type="compositionally biased region" description="Low complexity" evidence="1">
    <location>
        <begin position="19"/>
        <end position="39"/>
    </location>
</feature>
<dbReference type="AlphaFoldDB" id="A0ABD3C5U7"/>
<dbReference type="Proteomes" id="UP001632038">
    <property type="component" value="Unassembled WGS sequence"/>
</dbReference>
<name>A0ABD3C5U7_9LAMI</name>
<organism evidence="2 3">
    <name type="scientific">Castilleja foliolosa</name>
    <dbReference type="NCBI Taxonomy" id="1961234"/>
    <lineage>
        <taxon>Eukaryota</taxon>
        <taxon>Viridiplantae</taxon>
        <taxon>Streptophyta</taxon>
        <taxon>Embryophyta</taxon>
        <taxon>Tracheophyta</taxon>
        <taxon>Spermatophyta</taxon>
        <taxon>Magnoliopsida</taxon>
        <taxon>eudicotyledons</taxon>
        <taxon>Gunneridae</taxon>
        <taxon>Pentapetalae</taxon>
        <taxon>asterids</taxon>
        <taxon>lamiids</taxon>
        <taxon>Lamiales</taxon>
        <taxon>Orobanchaceae</taxon>
        <taxon>Pedicularideae</taxon>
        <taxon>Castillejinae</taxon>
        <taxon>Castilleja</taxon>
    </lineage>
</organism>
<dbReference type="EMBL" id="JAVIJP010000053">
    <property type="protein sequence ID" value="KAL3624937.1"/>
    <property type="molecule type" value="Genomic_DNA"/>
</dbReference>
<reference evidence="3" key="1">
    <citation type="journal article" date="2024" name="IScience">
        <title>Strigolactones Initiate the Formation of Haustorium-like Structures in Castilleja.</title>
        <authorList>
            <person name="Buerger M."/>
            <person name="Peterson D."/>
            <person name="Chory J."/>
        </authorList>
    </citation>
    <scope>NUCLEOTIDE SEQUENCE [LARGE SCALE GENOMIC DNA]</scope>
</reference>
<evidence type="ECO:0000313" key="3">
    <source>
        <dbReference type="Proteomes" id="UP001632038"/>
    </source>
</evidence>
<gene>
    <name evidence="2" type="ORF">CASFOL_031605</name>
</gene>
<keyword evidence="3" id="KW-1185">Reference proteome</keyword>
<dbReference type="SUPFAM" id="SSF57938">
    <property type="entry name" value="DnaJ/Hsp40 cysteine-rich domain"/>
    <property type="match status" value="1"/>
</dbReference>
<dbReference type="InterPro" id="IPR036410">
    <property type="entry name" value="HSP_DnaJ_Cys-rich_dom_sf"/>
</dbReference>
<protein>
    <submittedName>
        <fullName evidence="2">Uncharacterized protein</fullName>
    </submittedName>
</protein>
<accession>A0ABD3C5U7</accession>
<proteinExistence type="predicted"/>
<feature type="region of interest" description="Disordered" evidence="1">
    <location>
        <begin position="16"/>
        <end position="39"/>
    </location>
</feature>
<comment type="caution">
    <text evidence="2">The sequence shown here is derived from an EMBL/GenBank/DDBJ whole genome shotgun (WGS) entry which is preliminary data.</text>
</comment>
<evidence type="ECO:0000256" key="1">
    <source>
        <dbReference type="SAM" id="MobiDB-lite"/>
    </source>
</evidence>